<feature type="transmembrane region" description="Helical" evidence="2">
    <location>
        <begin position="274"/>
        <end position="291"/>
    </location>
</feature>
<feature type="transmembrane region" description="Helical" evidence="2">
    <location>
        <begin position="153"/>
        <end position="173"/>
    </location>
</feature>
<dbReference type="PANTHER" id="PTHR33802:SF1">
    <property type="entry name" value="XK-RELATED PROTEIN"/>
    <property type="match status" value="1"/>
</dbReference>
<name>A0ABN9QL02_9DINO</name>
<feature type="non-terminal residue" evidence="3">
    <location>
        <position position="1"/>
    </location>
</feature>
<proteinExistence type="predicted"/>
<evidence type="ECO:0000313" key="3">
    <source>
        <dbReference type="EMBL" id="CAK0805850.1"/>
    </source>
</evidence>
<comment type="caution">
    <text evidence="3">The sequence shown here is derived from an EMBL/GenBank/DDBJ whole genome shotgun (WGS) entry which is preliminary data.</text>
</comment>
<evidence type="ECO:0000313" key="4">
    <source>
        <dbReference type="Proteomes" id="UP001189429"/>
    </source>
</evidence>
<feature type="compositionally biased region" description="Pro residues" evidence="1">
    <location>
        <begin position="1"/>
        <end position="15"/>
    </location>
</feature>
<keyword evidence="4" id="KW-1185">Reference proteome</keyword>
<feature type="transmembrane region" description="Helical" evidence="2">
    <location>
        <begin position="122"/>
        <end position="141"/>
    </location>
</feature>
<dbReference type="EMBL" id="CAUYUJ010003566">
    <property type="protein sequence ID" value="CAK0805850.1"/>
    <property type="molecule type" value="Genomic_DNA"/>
</dbReference>
<keyword evidence="2" id="KW-0472">Membrane</keyword>
<accession>A0ABN9QL02</accession>
<feature type="transmembrane region" description="Helical" evidence="2">
    <location>
        <begin position="82"/>
        <end position="102"/>
    </location>
</feature>
<organism evidence="3 4">
    <name type="scientific">Prorocentrum cordatum</name>
    <dbReference type="NCBI Taxonomy" id="2364126"/>
    <lineage>
        <taxon>Eukaryota</taxon>
        <taxon>Sar</taxon>
        <taxon>Alveolata</taxon>
        <taxon>Dinophyceae</taxon>
        <taxon>Prorocentrales</taxon>
        <taxon>Prorocentraceae</taxon>
        <taxon>Prorocentrum</taxon>
    </lineage>
</organism>
<sequence length="311" mass="33440">RPLPRRGPPAQPWPPMDWLGPQDGPLHAADRSSHGFREESAASSDVLLRSGEAHPAPPLDGGLGAPGLEPPRVRGACSWTHWMNMLALLASAAVAYLDYSGVFGEGSAELGARYRTLVTPAPWTSCIWVVIYALEAVFAAAQLSFGGFRGSGLVEAVTQSWILTCACQILWFVLYSQELLAMALAISCVLATTLLLLLARADAEDMTPAEFWLLRVPFSVHAGWAVVLCGQNLNVVASMMLLPSDTLLALAYATLACTLSAVVFYQLVASRPDAVIAGVVVWALGGVWTELSDPNRLDSYGEQYAGQRWDR</sequence>
<gene>
    <name evidence="3" type="ORF">PCOR1329_LOCUS12269</name>
</gene>
<feature type="transmembrane region" description="Helical" evidence="2">
    <location>
        <begin position="179"/>
        <end position="199"/>
    </location>
</feature>
<evidence type="ECO:0000256" key="1">
    <source>
        <dbReference type="SAM" id="MobiDB-lite"/>
    </source>
</evidence>
<dbReference type="PANTHER" id="PTHR33802">
    <property type="entry name" value="SI:CH211-161H7.5-RELATED"/>
    <property type="match status" value="1"/>
</dbReference>
<feature type="compositionally biased region" description="Basic and acidic residues" evidence="1">
    <location>
        <begin position="28"/>
        <end position="40"/>
    </location>
</feature>
<feature type="region of interest" description="Disordered" evidence="1">
    <location>
        <begin position="1"/>
        <end position="42"/>
    </location>
</feature>
<feature type="transmembrane region" description="Helical" evidence="2">
    <location>
        <begin position="247"/>
        <end position="267"/>
    </location>
</feature>
<keyword evidence="2" id="KW-1133">Transmembrane helix</keyword>
<evidence type="ECO:0000256" key="2">
    <source>
        <dbReference type="SAM" id="Phobius"/>
    </source>
</evidence>
<reference evidence="3" key="1">
    <citation type="submission" date="2023-10" db="EMBL/GenBank/DDBJ databases">
        <authorList>
            <person name="Chen Y."/>
            <person name="Shah S."/>
            <person name="Dougan E. K."/>
            <person name="Thang M."/>
            <person name="Chan C."/>
        </authorList>
    </citation>
    <scope>NUCLEOTIDE SEQUENCE [LARGE SCALE GENOMIC DNA]</scope>
</reference>
<dbReference type="Proteomes" id="UP001189429">
    <property type="component" value="Unassembled WGS sequence"/>
</dbReference>
<keyword evidence="2" id="KW-0812">Transmembrane</keyword>
<feature type="non-terminal residue" evidence="3">
    <location>
        <position position="311"/>
    </location>
</feature>
<protein>
    <submittedName>
        <fullName evidence="3">Uncharacterized protein</fullName>
    </submittedName>
</protein>
<feature type="transmembrane region" description="Helical" evidence="2">
    <location>
        <begin position="211"/>
        <end position="227"/>
    </location>
</feature>